<reference evidence="1 2" key="1">
    <citation type="submission" date="2024-10" db="EMBL/GenBank/DDBJ databases">
        <authorList>
            <person name="Kim D."/>
        </authorList>
    </citation>
    <scope>NUCLEOTIDE SEQUENCE [LARGE SCALE GENOMIC DNA]</scope>
    <source>
        <strain evidence="1">BH-2024</strain>
    </source>
</reference>
<gene>
    <name evidence="1" type="ORF">niasHT_014203</name>
</gene>
<dbReference type="EMBL" id="JBICBT010000616">
    <property type="protein sequence ID" value="KAL3107486.1"/>
    <property type="molecule type" value="Genomic_DNA"/>
</dbReference>
<organism evidence="1 2">
    <name type="scientific">Heterodera trifolii</name>
    <dbReference type="NCBI Taxonomy" id="157864"/>
    <lineage>
        <taxon>Eukaryota</taxon>
        <taxon>Metazoa</taxon>
        <taxon>Ecdysozoa</taxon>
        <taxon>Nematoda</taxon>
        <taxon>Chromadorea</taxon>
        <taxon>Rhabditida</taxon>
        <taxon>Tylenchina</taxon>
        <taxon>Tylenchomorpha</taxon>
        <taxon>Tylenchoidea</taxon>
        <taxon>Heteroderidae</taxon>
        <taxon>Heteroderinae</taxon>
        <taxon>Heterodera</taxon>
    </lineage>
</organism>
<name>A0ABD2KXB0_9BILA</name>
<dbReference type="Proteomes" id="UP001620626">
    <property type="component" value="Unassembled WGS sequence"/>
</dbReference>
<sequence length="88" mass="10431">MPENENEAKIELTKSPSLDEFLRARHQRMPSFEFKIDEKDKKEAKKQETESKTPIKKLFIFSSSSTKRFSKTPHLEALNKSTRNFEKR</sequence>
<keyword evidence="2" id="KW-1185">Reference proteome</keyword>
<comment type="caution">
    <text evidence="1">The sequence shown here is derived from an EMBL/GenBank/DDBJ whole genome shotgun (WGS) entry which is preliminary data.</text>
</comment>
<protein>
    <submittedName>
        <fullName evidence="1">Uncharacterized protein</fullName>
    </submittedName>
</protein>
<accession>A0ABD2KXB0</accession>
<evidence type="ECO:0000313" key="1">
    <source>
        <dbReference type="EMBL" id="KAL3107486.1"/>
    </source>
</evidence>
<dbReference type="AlphaFoldDB" id="A0ABD2KXB0"/>
<proteinExistence type="predicted"/>
<evidence type="ECO:0000313" key="2">
    <source>
        <dbReference type="Proteomes" id="UP001620626"/>
    </source>
</evidence>